<evidence type="ECO:0000256" key="1">
    <source>
        <dbReference type="ARBA" id="ARBA00005446"/>
    </source>
</evidence>
<evidence type="ECO:0000256" key="4">
    <source>
        <dbReference type="ARBA" id="ARBA00023125"/>
    </source>
</evidence>
<gene>
    <name evidence="12" type="ORF">MAR_038494</name>
</gene>
<keyword evidence="2" id="KW-0547">Nucleotide-binding</keyword>
<feature type="domain" description="Helicase ATP-binding" evidence="10">
    <location>
        <begin position="1"/>
        <end position="170"/>
    </location>
</feature>
<dbReference type="InterPro" id="IPR027417">
    <property type="entry name" value="P-loop_NTPase"/>
</dbReference>
<evidence type="ECO:0000313" key="12">
    <source>
        <dbReference type="EMBL" id="WAR24825.1"/>
    </source>
</evidence>
<protein>
    <recommendedName>
        <fullName evidence="7">DNA 3'-5' helicase</fullName>
        <ecNumber evidence="7">5.6.2.4</ecNumber>
    </recommendedName>
    <alternativeName>
        <fullName evidence="8">DNA 3'-5' helicase Q1</fullName>
    </alternativeName>
</protein>
<dbReference type="InterPro" id="IPR014001">
    <property type="entry name" value="Helicase_ATP-bd"/>
</dbReference>
<evidence type="ECO:0000256" key="5">
    <source>
        <dbReference type="ARBA" id="ARBA00023235"/>
    </source>
</evidence>
<keyword evidence="4" id="KW-0238">DNA-binding</keyword>
<feature type="domain" description="Helicase C-terminal" evidence="11">
    <location>
        <begin position="204"/>
        <end position="358"/>
    </location>
</feature>
<dbReference type="PROSITE" id="PS51194">
    <property type="entry name" value="HELICASE_CTER"/>
    <property type="match status" value="1"/>
</dbReference>
<accession>A0ABY7FS34</accession>
<evidence type="ECO:0000256" key="7">
    <source>
        <dbReference type="ARBA" id="ARBA00034808"/>
    </source>
</evidence>
<dbReference type="SMART" id="SM00490">
    <property type="entry name" value="HELICc"/>
    <property type="match status" value="1"/>
</dbReference>
<keyword evidence="3" id="KW-0067">ATP-binding</keyword>
<keyword evidence="5" id="KW-0413">Isomerase</keyword>
<evidence type="ECO:0000259" key="11">
    <source>
        <dbReference type="PROSITE" id="PS51194"/>
    </source>
</evidence>
<feature type="compositionally biased region" description="Low complexity" evidence="9">
    <location>
        <begin position="394"/>
        <end position="411"/>
    </location>
</feature>
<evidence type="ECO:0000256" key="6">
    <source>
        <dbReference type="ARBA" id="ARBA00034617"/>
    </source>
</evidence>
<evidence type="ECO:0000256" key="2">
    <source>
        <dbReference type="ARBA" id="ARBA00022741"/>
    </source>
</evidence>
<dbReference type="InterPro" id="IPR001650">
    <property type="entry name" value="Helicase_C-like"/>
</dbReference>
<dbReference type="Proteomes" id="UP001164746">
    <property type="component" value="Chromosome 13"/>
</dbReference>
<dbReference type="PANTHER" id="PTHR13710">
    <property type="entry name" value="DNA HELICASE RECQ FAMILY MEMBER"/>
    <property type="match status" value="1"/>
</dbReference>
<feature type="region of interest" description="Disordered" evidence="9">
    <location>
        <begin position="392"/>
        <end position="411"/>
    </location>
</feature>
<dbReference type="EC" id="5.6.2.4" evidence="7"/>
<keyword evidence="13" id="KW-1185">Reference proteome</keyword>
<evidence type="ECO:0000259" key="10">
    <source>
        <dbReference type="PROSITE" id="PS51192"/>
    </source>
</evidence>
<dbReference type="PROSITE" id="PS51192">
    <property type="entry name" value="HELICASE_ATP_BIND_1"/>
    <property type="match status" value="1"/>
</dbReference>
<dbReference type="Gene3D" id="3.40.50.300">
    <property type="entry name" value="P-loop containing nucleotide triphosphate hydrolases"/>
    <property type="match status" value="2"/>
</dbReference>
<sequence length="411" mass="46135">EDVFLCKKTGGGKSICYQAYQPCWTNLHGDVEKCQVLVVCPLLSIMKEQCECLSAAGFSATYIGTDRDDEEALLNGDFQFVYTSPEHILGVSKWNGMFRSTTSFQLLVMKHIQFFTGGSSEKADIPFRPWFSKLGKIRSLIDCPVLLITATANKAARMKLQSMFCMKSCFEIIDNPDLENIKLFVTKVKSTIPLSEIFFFIIQKVKAEKDTCERYIIFCQSIKSCSEIFTMFRLQLGLEIHYIEMFHSNTSDEVKENVKKNMNDINGSIRILAATSAAGMGVNFQGVKHVVNCGPPADMDSFVQQYGRAGRDGSFATGLLIYNAKQCKKNDMDMKNYLGNTGLCRRQQILNAYNAKLAPICKHLCCDLYSILCNCDDKSCSLFNHPNFESTLPSFSSDSPDSSNSDSDWSY</sequence>
<evidence type="ECO:0000256" key="3">
    <source>
        <dbReference type="ARBA" id="ARBA00022840"/>
    </source>
</evidence>
<evidence type="ECO:0000256" key="9">
    <source>
        <dbReference type="SAM" id="MobiDB-lite"/>
    </source>
</evidence>
<dbReference type="PANTHER" id="PTHR13710:SF105">
    <property type="entry name" value="ATP-DEPENDENT DNA HELICASE Q1"/>
    <property type="match status" value="1"/>
</dbReference>
<evidence type="ECO:0000313" key="13">
    <source>
        <dbReference type="Proteomes" id="UP001164746"/>
    </source>
</evidence>
<dbReference type="Pfam" id="PF00270">
    <property type="entry name" value="DEAD"/>
    <property type="match status" value="1"/>
</dbReference>
<name>A0ABY7FS34_MYAAR</name>
<reference evidence="12" key="1">
    <citation type="submission" date="2022-11" db="EMBL/GenBank/DDBJ databases">
        <title>Centuries of genome instability and evolution in soft-shell clam transmissible cancer (bioRxiv).</title>
        <authorList>
            <person name="Hart S.F.M."/>
            <person name="Yonemitsu M.A."/>
            <person name="Giersch R.M."/>
            <person name="Beal B.F."/>
            <person name="Arriagada G."/>
            <person name="Davis B.W."/>
            <person name="Ostrander E.A."/>
            <person name="Goff S.P."/>
            <person name="Metzger M.J."/>
        </authorList>
    </citation>
    <scope>NUCLEOTIDE SEQUENCE</scope>
    <source>
        <strain evidence="12">MELC-2E11</strain>
        <tissue evidence="12">Siphon/mantle</tissue>
    </source>
</reference>
<comment type="similarity">
    <text evidence="1">Belongs to the helicase family. RecQ subfamily.</text>
</comment>
<dbReference type="EMBL" id="CP111024">
    <property type="protein sequence ID" value="WAR24825.1"/>
    <property type="molecule type" value="Genomic_DNA"/>
</dbReference>
<organism evidence="12 13">
    <name type="scientific">Mya arenaria</name>
    <name type="common">Soft-shell clam</name>
    <dbReference type="NCBI Taxonomy" id="6604"/>
    <lineage>
        <taxon>Eukaryota</taxon>
        <taxon>Metazoa</taxon>
        <taxon>Spiralia</taxon>
        <taxon>Lophotrochozoa</taxon>
        <taxon>Mollusca</taxon>
        <taxon>Bivalvia</taxon>
        <taxon>Autobranchia</taxon>
        <taxon>Heteroconchia</taxon>
        <taxon>Euheterodonta</taxon>
        <taxon>Imparidentia</taxon>
        <taxon>Neoheterodontei</taxon>
        <taxon>Myida</taxon>
        <taxon>Myoidea</taxon>
        <taxon>Myidae</taxon>
        <taxon>Mya</taxon>
    </lineage>
</organism>
<evidence type="ECO:0000256" key="8">
    <source>
        <dbReference type="ARBA" id="ARBA00044566"/>
    </source>
</evidence>
<dbReference type="Pfam" id="PF00271">
    <property type="entry name" value="Helicase_C"/>
    <property type="match status" value="1"/>
</dbReference>
<proteinExistence type="inferred from homology"/>
<dbReference type="InterPro" id="IPR011545">
    <property type="entry name" value="DEAD/DEAH_box_helicase_dom"/>
</dbReference>
<feature type="non-terminal residue" evidence="12">
    <location>
        <position position="411"/>
    </location>
</feature>
<comment type="catalytic activity">
    <reaction evidence="6">
        <text>Couples ATP hydrolysis with the unwinding of duplex DNA by translocating in the 3'-5' direction.</text>
        <dbReference type="EC" id="5.6.2.4"/>
    </reaction>
</comment>
<dbReference type="SUPFAM" id="SSF52540">
    <property type="entry name" value="P-loop containing nucleoside triphosphate hydrolases"/>
    <property type="match status" value="1"/>
</dbReference>